<name>A0ABW5S1J7_9BACL</name>
<proteinExistence type="predicted"/>
<dbReference type="RefSeq" id="WP_253058287.1">
    <property type="nucleotide sequence ID" value="NZ_JAMXWM010000002.1"/>
</dbReference>
<evidence type="ECO:0000259" key="1">
    <source>
        <dbReference type="Pfam" id="PF13788"/>
    </source>
</evidence>
<protein>
    <submittedName>
        <fullName evidence="2">DUF4180 domain-containing protein</fullName>
    </submittedName>
</protein>
<comment type="caution">
    <text evidence="2">The sequence shown here is derived from an EMBL/GenBank/DDBJ whole genome shotgun (WGS) entry which is preliminary data.</text>
</comment>
<gene>
    <name evidence="2" type="ORF">ACFSUE_06165</name>
</gene>
<reference evidence="3" key="1">
    <citation type="journal article" date="2019" name="Int. J. Syst. Evol. Microbiol.">
        <title>The Global Catalogue of Microorganisms (GCM) 10K type strain sequencing project: providing services to taxonomists for standard genome sequencing and annotation.</title>
        <authorList>
            <consortium name="The Broad Institute Genomics Platform"/>
            <consortium name="The Broad Institute Genome Sequencing Center for Infectious Disease"/>
            <person name="Wu L."/>
            <person name="Ma J."/>
        </authorList>
    </citation>
    <scope>NUCLEOTIDE SEQUENCE [LARGE SCALE GENOMIC DNA]</scope>
    <source>
        <strain evidence="3">TISTR 2466</strain>
    </source>
</reference>
<sequence>MDTKIIDDIAVVTSEAPLITDARSALDFIASVGYRHKVTKIAINKSVVSEDFFRLSSGFAGEVMQKFVNYGYRLAIIGDFSKYTSKSLRDYMYECNKGQHLYFVADENEAVRKLGGTYEPL</sequence>
<keyword evidence="3" id="KW-1185">Reference proteome</keyword>
<evidence type="ECO:0000313" key="3">
    <source>
        <dbReference type="Proteomes" id="UP001597399"/>
    </source>
</evidence>
<organism evidence="2 3">
    <name type="scientific">Sporolactobacillus shoreicorticis</name>
    <dbReference type="NCBI Taxonomy" id="1923877"/>
    <lineage>
        <taxon>Bacteria</taxon>
        <taxon>Bacillati</taxon>
        <taxon>Bacillota</taxon>
        <taxon>Bacilli</taxon>
        <taxon>Bacillales</taxon>
        <taxon>Sporolactobacillaceae</taxon>
        <taxon>Sporolactobacillus</taxon>
    </lineage>
</organism>
<feature type="domain" description="DUF4180" evidence="1">
    <location>
        <begin position="8"/>
        <end position="114"/>
    </location>
</feature>
<accession>A0ABW5S1J7</accession>
<dbReference type="Proteomes" id="UP001597399">
    <property type="component" value="Unassembled WGS sequence"/>
</dbReference>
<dbReference type="InterPro" id="IPR025438">
    <property type="entry name" value="DUF4180"/>
</dbReference>
<dbReference type="EMBL" id="JBHUMQ010000015">
    <property type="protein sequence ID" value="MFD2693214.1"/>
    <property type="molecule type" value="Genomic_DNA"/>
</dbReference>
<dbReference type="Pfam" id="PF13788">
    <property type="entry name" value="DUF4180"/>
    <property type="match status" value="1"/>
</dbReference>
<evidence type="ECO:0000313" key="2">
    <source>
        <dbReference type="EMBL" id="MFD2693214.1"/>
    </source>
</evidence>